<organism evidence="4 5">
    <name type="scientific">Candidatus Blautia pullicola</name>
    <dbReference type="NCBI Taxonomy" id="2838498"/>
    <lineage>
        <taxon>Bacteria</taxon>
        <taxon>Bacillati</taxon>
        <taxon>Bacillota</taxon>
        <taxon>Clostridia</taxon>
        <taxon>Lachnospirales</taxon>
        <taxon>Lachnospiraceae</taxon>
        <taxon>Blautia</taxon>
    </lineage>
</organism>
<proteinExistence type="inferred from homology"/>
<dbReference type="Proteomes" id="UP000824056">
    <property type="component" value="Unassembled WGS sequence"/>
</dbReference>
<dbReference type="Pfam" id="PF02481">
    <property type="entry name" value="DNA_processg_A"/>
    <property type="match status" value="1"/>
</dbReference>
<comment type="caution">
    <text evidence="4">The sequence shown here is derived from an EMBL/GenBank/DDBJ whole genome shotgun (WGS) entry which is preliminary data.</text>
</comment>
<gene>
    <name evidence="4" type="primary">dprA</name>
    <name evidence="4" type="ORF">H9809_05835</name>
</gene>
<dbReference type="Pfam" id="PF17782">
    <property type="entry name" value="WHD_DprA"/>
    <property type="match status" value="1"/>
</dbReference>
<reference evidence="4" key="2">
    <citation type="submission" date="2021-04" db="EMBL/GenBank/DDBJ databases">
        <authorList>
            <person name="Gilroy R."/>
        </authorList>
    </citation>
    <scope>NUCLEOTIDE SEQUENCE</scope>
    <source>
        <strain evidence="4">1068</strain>
    </source>
</reference>
<dbReference type="GO" id="GO:0009294">
    <property type="term" value="P:DNA-mediated transformation"/>
    <property type="evidence" value="ECO:0007669"/>
    <property type="project" value="InterPro"/>
</dbReference>
<name>A0A9D2FQB1_9FIRM</name>
<reference evidence="4" key="1">
    <citation type="journal article" date="2021" name="PeerJ">
        <title>Extensive microbial diversity within the chicken gut microbiome revealed by metagenomics and culture.</title>
        <authorList>
            <person name="Gilroy R."/>
            <person name="Ravi A."/>
            <person name="Getino M."/>
            <person name="Pursley I."/>
            <person name="Horton D.L."/>
            <person name="Alikhan N.F."/>
            <person name="Baker D."/>
            <person name="Gharbi K."/>
            <person name="Hall N."/>
            <person name="Watson M."/>
            <person name="Adriaenssens E.M."/>
            <person name="Foster-Nyarko E."/>
            <person name="Jarju S."/>
            <person name="Secka A."/>
            <person name="Antonio M."/>
            <person name="Oren A."/>
            <person name="Chaudhuri R.R."/>
            <person name="La Ragione R."/>
            <person name="Hildebrand F."/>
            <person name="Pallen M.J."/>
        </authorList>
    </citation>
    <scope>NUCLEOTIDE SEQUENCE</scope>
    <source>
        <strain evidence="4">1068</strain>
    </source>
</reference>
<evidence type="ECO:0000259" key="3">
    <source>
        <dbReference type="Pfam" id="PF17782"/>
    </source>
</evidence>
<evidence type="ECO:0000256" key="1">
    <source>
        <dbReference type="ARBA" id="ARBA00006525"/>
    </source>
</evidence>
<dbReference type="InterPro" id="IPR036388">
    <property type="entry name" value="WH-like_DNA-bd_sf"/>
</dbReference>
<dbReference type="InterPro" id="IPR041614">
    <property type="entry name" value="DprA_WH"/>
</dbReference>
<evidence type="ECO:0000259" key="2">
    <source>
        <dbReference type="Pfam" id="PF02481"/>
    </source>
</evidence>
<dbReference type="PANTHER" id="PTHR43022">
    <property type="entry name" value="PROTEIN SMF"/>
    <property type="match status" value="1"/>
</dbReference>
<dbReference type="InterPro" id="IPR003488">
    <property type="entry name" value="DprA"/>
</dbReference>
<dbReference type="PANTHER" id="PTHR43022:SF1">
    <property type="entry name" value="PROTEIN SMF"/>
    <property type="match status" value="1"/>
</dbReference>
<comment type="similarity">
    <text evidence="1">Belongs to the DprA/Smf family.</text>
</comment>
<dbReference type="InterPro" id="IPR057666">
    <property type="entry name" value="DrpA_SLOG"/>
</dbReference>
<dbReference type="SUPFAM" id="SSF102405">
    <property type="entry name" value="MCP/YpsA-like"/>
    <property type="match status" value="1"/>
</dbReference>
<dbReference type="EMBL" id="DXBG01000138">
    <property type="protein sequence ID" value="HIZ65404.1"/>
    <property type="molecule type" value="Genomic_DNA"/>
</dbReference>
<feature type="domain" description="Smf/DprA SLOG" evidence="2">
    <location>
        <begin position="12"/>
        <end position="218"/>
    </location>
</feature>
<sequence>MEERGKLWECRYTEEAYPNRLRPYGDMPKILYVRGELPGEEKKTAAIVGARDCSRYGAMQAYQYARELAENGIQIISGLARGVDSFAHKGALDGGGYTFAVMGCGGDICYPAQNRQLYECMKNGRGGILSEFPDKTPPYGRNFPMRNRIISGLADLVLVVEARERSGSLITAGYALDQGKPVYAVPGRVGDLLSQGTNRLIADGAGLASSVEILLEELGMMPKGQEDLGQISKISLASQEEMVYSCLDLQPKNIEEIFQETGLDVKEIAGILLKLELEGLIEEPVKNYYARAGG</sequence>
<protein>
    <submittedName>
        <fullName evidence="4">DNA-processing protein DprA</fullName>
    </submittedName>
</protein>
<feature type="domain" description="DprA winged helix" evidence="3">
    <location>
        <begin position="235"/>
        <end position="282"/>
    </location>
</feature>
<dbReference type="Gene3D" id="3.40.50.450">
    <property type="match status" value="1"/>
</dbReference>
<dbReference type="NCBIfam" id="TIGR00732">
    <property type="entry name" value="dprA"/>
    <property type="match status" value="1"/>
</dbReference>
<dbReference type="AlphaFoldDB" id="A0A9D2FQB1"/>
<dbReference type="Gene3D" id="1.10.10.10">
    <property type="entry name" value="Winged helix-like DNA-binding domain superfamily/Winged helix DNA-binding domain"/>
    <property type="match status" value="1"/>
</dbReference>
<evidence type="ECO:0000313" key="4">
    <source>
        <dbReference type="EMBL" id="HIZ65404.1"/>
    </source>
</evidence>
<evidence type="ECO:0000313" key="5">
    <source>
        <dbReference type="Proteomes" id="UP000824056"/>
    </source>
</evidence>
<accession>A0A9D2FQB1</accession>